<dbReference type="EMBL" id="CACVAV010000156">
    <property type="protein sequence ID" value="CAA6809908.1"/>
    <property type="molecule type" value="Genomic_DNA"/>
</dbReference>
<gene>
    <name evidence="1" type="ORF">HELGO_WM89627</name>
</gene>
<proteinExistence type="predicted"/>
<feature type="non-terminal residue" evidence="1">
    <location>
        <position position="1"/>
    </location>
</feature>
<evidence type="ECO:0000313" key="1">
    <source>
        <dbReference type="EMBL" id="CAA6809908.1"/>
    </source>
</evidence>
<dbReference type="AlphaFoldDB" id="A0A6S6SIG0"/>
<name>A0A6S6SIG0_9GAMM</name>
<sequence>NHLNQWKLGGYGMYTHPTPRFRLNAHVEGFEDQQQWRSKPDFAVANWNFVMPCRPLSAESIAGFYQDNPDAVGKKTYLLITIKSFKRYPVEAKYVPKIDVEITWPDATTFVWKGKVCDEPIEGRGQWSL</sequence>
<accession>A0A6S6SIG0</accession>
<organism evidence="1">
    <name type="scientific">uncultured Thiotrichaceae bacterium</name>
    <dbReference type="NCBI Taxonomy" id="298394"/>
    <lineage>
        <taxon>Bacteria</taxon>
        <taxon>Pseudomonadati</taxon>
        <taxon>Pseudomonadota</taxon>
        <taxon>Gammaproteobacteria</taxon>
        <taxon>Thiotrichales</taxon>
        <taxon>Thiotrichaceae</taxon>
        <taxon>environmental samples</taxon>
    </lineage>
</organism>
<reference evidence="1" key="1">
    <citation type="submission" date="2020-01" db="EMBL/GenBank/DDBJ databases">
        <authorList>
            <person name="Meier V. D."/>
            <person name="Meier V D."/>
        </authorList>
    </citation>
    <scope>NUCLEOTIDE SEQUENCE</scope>
    <source>
        <strain evidence="1">HLG_WM_MAG_08</strain>
    </source>
</reference>
<protein>
    <submittedName>
        <fullName evidence="1">Uncharacterized protein</fullName>
    </submittedName>
</protein>